<dbReference type="RefSeq" id="WP_206928408.1">
    <property type="nucleotide sequence ID" value="NZ_JAEKJW010000004.1"/>
</dbReference>
<gene>
    <name evidence="1" type="ORF">JF547_19475</name>
</gene>
<evidence type="ECO:0000313" key="2">
    <source>
        <dbReference type="Proteomes" id="UP000664405"/>
    </source>
</evidence>
<dbReference type="Proteomes" id="UP000664405">
    <property type="component" value="Unassembled WGS sequence"/>
</dbReference>
<proteinExistence type="predicted"/>
<comment type="caution">
    <text evidence="1">The sequence shown here is derived from an EMBL/GenBank/DDBJ whole genome shotgun (WGS) entry which is preliminary data.</text>
</comment>
<reference evidence="1" key="1">
    <citation type="submission" date="2020-12" db="EMBL/GenBank/DDBJ databases">
        <title>Oil enriched cultivation method for isolating marine PHA-producing bacteria.</title>
        <authorList>
            <person name="Zheng W."/>
            <person name="Yu S."/>
            <person name="Huang Y."/>
        </authorList>
    </citation>
    <scope>NUCLEOTIDE SEQUENCE</scope>
    <source>
        <strain evidence="1">SY-2-3</strain>
    </source>
</reference>
<dbReference type="AlphaFoldDB" id="A0A8I1SLD8"/>
<protein>
    <recommendedName>
        <fullName evidence="3">Transglutaminase-like domain-containing protein</fullName>
    </recommendedName>
</protein>
<name>A0A8I1SLD8_9PROT</name>
<evidence type="ECO:0008006" key="3">
    <source>
        <dbReference type="Google" id="ProtNLM"/>
    </source>
</evidence>
<evidence type="ECO:0000313" key="1">
    <source>
        <dbReference type="EMBL" id="MBN8198655.1"/>
    </source>
</evidence>
<organism evidence="1 2">
    <name type="scientific">Thalassospira povalilytica</name>
    <dbReference type="NCBI Taxonomy" id="732237"/>
    <lineage>
        <taxon>Bacteria</taxon>
        <taxon>Pseudomonadati</taxon>
        <taxon>Pseudomonadota</taxon>
        <taxon>Alphaproteobacteria</taxon>
        <taxon>Rhodospirillales</taxon>
        <taxon>Thalassospiraceae</taxon>
        <taxon>Thalassospira</taxon>
    </lineage>
</organism>
<sequence length="263" mass="29346">MALLLLCAALFGYIAHKNNWPAQAHEYFSGITPACCLDRVLPKLQLQEGAETFEKIDAVRNFVFQNSMHADHDFDQTPHPYDTGGVIRALIDASDGNRQPMALMCSSRSNAMTGILDQMGYSSRQVHVFAPVSSSHTFLEVQSPEDGKWYIQDPDYNLFWMKAETGERLGLGEMLSTPLEEVLPCKAEGDCDWEYAKPIANSFGAGIYFNFNATPLIVINKDRFDLDTRLEYISPPGTITEFAERTWGKDYGEPIVSVISGGK</sequence>
<dbReference type="EMBL" id="JAEKJW010000004">
    <property type="protein sequence ID" value="MBN8198655.1"/>
    <property type="molecule type" value="Genomic_DNA"/>
</dbReference>
<accession>A0A8I1SLD8</accession>